<dbReference type="PANTHER" id="PTHR30061:SF50">
    <property type="entry name" value="MALTOSE_MALTODEXTRIN-BINDING PERIPLASMIC PROTEIN"/>
    <property type="match status" value="1"/>
</dbReference>
<reference evidence="6" key="1">
    <citation type="journal article" date="2019" name="Int. J. Syst. Evol. Microbiol.">
        <title>The Global Catalogue of Microorganisms (GCM) 10K type strain sequencing project: providing services to taxonomists for standard genome sequencing and annotation.</title>
        <authorList>
            <consortium name="The Broad Institute Genomics Platform"/>
            <consortium name="The Broad Institute Genome Sequencing Center for Infectious Disease"/>
            <person name="Wu L."/>
            <person name="Ma J."/>
        </authorList>
    </citation>
    <scope>NUCLEOTIDE SEQUENCE [LARGE SCALE GENOMIC DNA]</scope>
    <source>
        <strain evidence="6">CCUG 49571</strain>
    </source>
</reference>
<dbReference type="InterPro" id="IPR006059">
    <property type="entry name" value="SBP"/>
</dbReference>
<evidence type="ECO:0000256" key="2">
    <source>
        <dbReference type="ARBA" id="ARBA00022448"/>
    </source>
</evidence>
<evidence type="ECO:0000313" key="5">
    <source>
        <dbReference type="EMBL" id="MFC4601172.1"/>
    </source>
</evidence>
<feature type="region of interest" description="Disordered" evidence="4">
    <location>
        <begin position="30"/>
        <end position="49"/>
    </location>
</feature>
<comment type="caution">
    <text evidence="5">The sequence shown here is derived from an EMBL/GenBank/DDBJ whole genome shotgun (WGS) entry which is preliminary data.</text>
</comment>
<dbReference type="Pfam" id="PF01547">
    <property type="entry name" value="SBP_bac_1"/>
    <property type="match status" value="1"/>
</dbReference>
<dbReference type="EMBL" id="JBHSEP010000023">
    <property type="protein sequence ID" value="MFC4601172.1"/>
    <property type="molecule type" value="Genomic_DNA"/>
</dbReference>
<evidence type="ECO:0000313" key="6">
    <source>
        <dbReference type="Proteomes" id="UP001596028"/>
    </source>
</evidence>
<sequence length="445" mass="48528">MSEKQSRKASLLLVVVIMVAGLLSACGGDNGNKGSASPSSSASESGKPAGEKSKVSVWYLWGGAEGEALEQIIKDFNASQDKYTVEGLSVPDEQKIKVAIAGGNGPDLTDSFDWVVPQYAQQGIALPLDDLIARDGYDLSDFVPAALDSGKFEGKLYSLPLNVNFSIMYYNKKLLADAGYSEPPKTSKELYDMAVKMTKVNGDGSIDVIGYPSYPSEKYLFNALAYGLGSSYLSEDAKELTFNNESTKAAMQMIYDYNTQFGVDNIRQLQAAGKWLDPTDPFLTGKQAIRFDGPWLSAHIKNKNIDVDYGIAALPYLDGKPETAGGGLVSSSIFYIAKTSKNVDGAWEFMKYLYSPEPLAKFMSLMGNIPATKGAMAQPAMKDMVDSELIMPLTESPNLKSIPHFAKRSDFDKVLEEELELMYNLKQTPDETMSALEGKLAEFLK</sequence>
<evidence type="ECO:0000256" key="1">
    <source>
        <dbReference type="ARBA" id="ARBA00008520"/>
    </source>
</evidence>
<proteinExistence type="inferred from homology"/>
<feature type="compositionally biased region" description="Low complexity" evidence="4">
    <location>
        <begin position="33"/>
        <end position="48"/>
    </location>
</feature>
<dbReference type="Proteomes" id="UP001596028">
    <property type="component" value="Unassembled WGS sequence"/>
</dbReference>
<protein>
    <submittedName>
        <fullName evidence="5">ABC transporter substrate-binding protein</fullName>
    </submittedName>
</protein>
<keyword evidence="6" id="KW-1185">Reference proteome</keyword>
<dbReference type="PANTHER" id="PTHR30061">
    <property type="entry name" value="MALTOSE-BINDING PERIPLASMIC PROTEIN"/>
    <property type="match status" value="1"/>
</dbReference>
<dbReference type="Gene3D" id="3.40.190.10">
    <property type="entry name" value="Periplasmic binding protein-like II"/>
    <property type="match status" value="1"/>
</dbReference>
<accession>A0ABV9FHK6</accession>
<dbReference type="CDD" id="cd14748">
    <property type="entry name" value="PBP2_UgpB"/>
    <property type="match status" value="1"/>
</dbReference>
<gene>
    <name evidence="5" type="ORF">ACFO3S_23215</name>
</gene>
<name>A0ABV9FHK6_9BACL</name>
<keyword evidence="2" id="KW-0813">Transport</keyword>
<keyword evidence="3" id="KW-0732">Signal</keyword>
<evidence type="ECO:0000256" key="3">
    <source>
        <dbReference type="ARBA" id="ARBA00022729"/>
    </source>
</evidence>
<comment type="similarity">
    <text evidence="1">Belongs to the bacterial solute-binding protein 1 family.</text>
</comment>
<evidence type="ECO:0000256" key="4">
    <source>
        <dbReference type="SAM" id="MobiDB-lite"/>
    </source>
</evidence>
<dbReference type="RefSeq" id="WP_378100915.1">
    <property type="nucleotide sequence ID" value="NZ_JBHSEP010000023.1"/>
</dbReference>
<dbReference type="PROSITE" id="PS51257">
    <property type="entry name" value="PROKAR_LIPOPROTEIN"/>
    <property type="match status" value="1"/>
</dbReference>
<dbReference type="SUPFAM" id="SSF53850">
    <property type="entry name" value="Periplasmic binding protein-like II"/>
    <property type="match status" value="1"/>
</dbReference>
<organism evidence="5 6">
    <name type="scientific">Cohnella hongkongensis</name>
    <dbReference type="NCBI Taxonomy" id="178337"/>
    <lineage>
        <taxon>Bacteria</taxon>
        <taxon>Bacillati</taxon>
        <taxon>Bacillota</taxon>
        <taxon>Bacilli</taxon>
        <taxon>Bacillales</taxon>
        <taxon>Paenibacillaceae</taxon>
        <taxon>Cohnella</taxon>
    </lineage>
</organism>